<gene>
    <name evidence="1" type="ORF">FVF58_35275</name>
</gene>
<keyword evidence="2" id="KW-1185">Reference proteome</keyword>
<dbReference type="AlphaFoldDB" id="A0A5B0GJW7"/>
<dbReference type="RefSeq" id="WP_149674346.1">
    <property type="nucleotide sequence ID" value="NZ_VTUZ01000033.1"/>
</dbReference>
<evidence type="ECO:0000313" key="1">
    <source>
        <dbReference type="EMBL" id="KAA1003727.1"/>
    </source>
</evidence>
<reference evidence="1 2" key="1">
    <citation type="submission" date="2019-08" db="EMBL/GenBank/DDBJ databases">
        <title>Paraburkholderia sp. DCY113.</title>
        <authorList>
            <person name="Kang J."/>
        </authorList>
    </citation>
    <scope>NUCLEOTIDE SEQUENCE [LARGE SCALE GENOMIC DNA]</scope>
    <source>
        <strain evidence="1 2">DCY113</strain>
    </source>
</reference>
<comment type="caution">
    <text evidence="1">The sequence shown here is derived from an EMBL/GenBank/DDBJ whole genome shotgun (WGS) entry which is preliminary data.</text>
</comment>
<dbReference type="EMBL" id="VTUZ01000033">
    <property type="protein sequence ID" value="KAA1003727.1"/>
    <property type="molecule type" value="Genomic_DNA"/>
</dbReference>
<accession>A0A5B0GJW7</accession>
<protein>
    <submittedName>
        <fullName evidence="1">Uncharacterized protein</fullName>
    </submittedName>
</protein>
<name>A0A5B0GJW7_9BURK</name>
<dbReference type="Proteomes" id="UP000325273">
    <property type="component" value="Unassembled WGS sequence"/>
</dbReference>
<evidence type="ECO:0000313" key="2">
    <source>
        <dbReference type="Proteomes" id="UP000325273"/>
    </source>
</evidence>
<organism evidence="1 2">
    <name type="scientific">Paraburkholderia panacisoli</name>
    <dbReference type="NCBI Taxonomy" id="2603818"/>
    <lineage>
        <taxon>Bacteria</taxon>
        <taxon>Pseudomonadati</taxon>
        <taxon>Pseudomonadota</taxon>
        <taxon>Betaproteobacteria</taxon>
        <taxon>Burkholderiales</taxon>
        <taxon>Burkholderiaceae</taxon>
        <taxon>Paraburkholderia</taxon>
    </lineage>
</organism>
<sequence length="101" mass="11681">MLWLFLELTAISLTKKPRHSPSRLLCLFQSTKANPHAGKSVVYVTYFLNRRHSSKVRTFIQFLVARMQALPDKAARAPRRSAQLKSAVRAHLQQIKNRIIR</sequence>
<proteinExistence type="predicted"/>